<evidence type="ECO:0008006" key="4">
    <source>
        <dbReference type="Google" id="ProtNLM"/>
    </source>
</evidence>
<feature type="compositionally biased region" description="Low complexity" evidence="1">
    <location>
        <begin position="62"/>
        <end position="76"/>
    </location>
</feature>
<feature type="region of interest" description="Disordered" evidence="1">
    <location>
        <begin position="452"/>
        <end position="495"/>
    </location>
</feature>
<comment type="caution">
    <text evidence="2">The sequence shown here is derived from an EMBL/GenBank/DDBJ whole genome shotgun (WGS) entry which is preliminary data.</text>
</comment>
<proteinExistence type="predicted"/>
<evidence type="ECO:0000313" key="3">
    <source>
        <dbReference type="Proteomes" id="UP001152087"/>
    </source>
</evidence>
<accession>A0A9W8QXH9</accession>
<evidence type="ECO:0000256" key="1">
    <source>
        <dbReference type="SAM" id="MobiDB-lite"/>
    </source>
</evidence>
<protein>
    <recommendedName>
        <fullName evidence="4">CCHC-type domain-containing protein</fullName>
    </recommendedName>
</protein>
<feature type="compositionally biased region" description="Basic and acidic residues" evidence="1">
    <location>
        <begin position="486"/>
        <end position="495"/>
    </location>
</feature>
<feature type="region of interest" description="Disordered" evidence="1">
    <location>
        <begin position="220"/>
        <end position="289"/>
    </location>
</feature>
<dbReference type="Gene3D" id="4.10.60.10">
    <property type="entry name" value="Zinc finger, CCHC-type"/>
    <property type="match status" value="1"/>
</dbReference>
<feature type="compositionally biased region" description="Low complexity" evidence="1">
    <location>
        <begin position="262"/>
        <end position="271"/>
    </location>
</feature>
<name>A0A9W8QXH9_9HYPO</name>
<feature type="region of interest" description="Disordered" evidence="1">
    <location>
        <begin position="1"/>
        <end position="132"/>
    </location>
</feature>
<feature type="compositionally biased region" description="Basic and acidic residues" evidence="1">
    <location>
        <begin position="23"/>
        <end position="36"/>
    </location>
</feature>
<sequence length="508" mass="55382">MPRNNYGRSFGDRPGYRPPNRILDARDAAAERRREAQPPTEDPPRGNQQASNASGRAFEPASSSSRGDGSASGGNSHQDGSASRNGGHRGGSAPHGNNHGGSRPPQRHHGHGRPHDAHDRRQDKVARRPKVTFVPEIEVTKFVSEQGKTVAVRAVNRSLGGGHQDNIAAPNDRGGFVVVGNNPGPTNQIINMGMANGASAYVATIDFVYDNDVAKARKNRQLEKVVESSSGRQGPRPRLPKGTFGEGRPLAERVTEPEAEPEAAPVVEPASDPQPEPEPSSEPEGRVVDMGNMGQYQCENCGGSGHNMDRCLKVPEGRLRGCTMCHSTTHCGDDCRNFHELTLQQKVKLLVYDRFSLPPLETKVNWFKWLRQWLSHPDSRDQDRSADVPSGFPWSEKFTVNLSLGQMPGVAVDALQAEFDGHQDVARLPKDPATADFDAVHRTYGEGHIYPDQPSTLRRAKDGRFGQPAPVKEAGASTEEVANKPPTEESVPRKAYFDFDIDMDTSAN</sequence>
<feature type="compositionally biased region" description="Basic and acidic residues" evidence="1">
    <location>
        <begin position="113"/>
        <end position="126"/>
    </location>
</feature>
<evidence type="ECO:0000313" key="2">
    <source>
        <dbReference type="EMBL" id="KAJ4179281.1"/>
    </source>
</evidence>
<keyword evidence="3" id="KW-1185">Reference proteome</keyword>
<organism evidence="2 3">
    <name type="scientific">Fusarium falciforme</name>
    <dbReference type="NCBI Taxonomy" id="195108"/>
    <lineage>
        <taxon>Eukaryota</taxon>
        <taxon>Fungi</taxon>
        <taxon>Dikarya</taxon>
        <taxon>Ascomycota</taxon>
        <taxon>Pezizomycotina</taxon>
        <taxon>Sordariomycetes</taxon>
        <taxon>Hypocreomycetidae</taxon>
        <taxon>Hypocreales</taxon>
        <taxon>Nectriaceae</taxon>
        <taxon>Fusarium</taxon>
        <taxon>Fusarium solani species complex</taxon>
    </lineage>
</organism>
<dbReference type="AlphaFoldDB" id="A0A9W8QXH9"/>
<dbReference type="Proteomes" id="UP001152087">
    <property type="component" value="Unassembled WGS sequence"/>
</dbReference>
<reference evidence="2" key="1">
    <citation type="submission" date="2022-09" db="EMBL/GenBank/DDBJ databases">
        <title>Fusarium specimens isolated from Avocado Roots.</title>
        <authorList>
            <person name="Stajich J."/>
            <person name="Roper C."/>
            <person name="Heimlech-Rivalta G."/>
        </authorList>
    </citation>
    <scope>NUCLEOTIDE SEQUENCE</scope>
    <source>
        <strain evidence="2">A02</strain>
    </source>
</reference>
<dbReference type="EMBL" id="JAOQAV010000060">
    <property type="protein sequence ID" value="KAJ4179281.1"/>
    <property type="molecule type" value="Genomic_DNA"/>
</dbReference>
<gene>
    <name evidence="2" type="ORF">NW755_012625</name>
</gene>